<reference evidence="1 3" key="1">
    <citation type="submission" date="2016-06" db="EMBL/GenBank/DDBJ databases">
        <title>Draft genome sequence of Pseudomonas sp. S1E40, a novel strain antagonistic activity to fungal plant pathogen.</title>
        <authorList>
            <person name="Tambong J.T."/>
            <person name="Tchagang C."/>
            <person name="Xu R."/>
        </authorList>
    </citation>
    <scope>NUCLEOTIDE SEQUENCE [LARGE SCALE GENOMIC DNA]</scope>
    <source>
        <strain evidence="1 3">S1E40</strain>
    </source>
</reference>
<dbReference type="OrthoDB" id="6039265at2"/>
<dbReference type="RefSeq" id="WP_065903794.1">
    <property type="nucleotide sequence ID" value="NZ_MAUE01000015.1"/>
</dbReference>
<dbReference type="EMBL" id="PYWW01000027">
    <property type="protein sequence ID" value="PTC29361.1"/>
    <property type="molecule type" value="Genomic_DNA"/>
</dbReference>
<sequence>MTIKTQGTDLYAIDPLTKAILVVGCFTSLDGIDTSIAQIETTCMNSSAREYEAGLAEPGSASFGLNIDPQEPAHVRLHQLKTAGTKLLWAIGWSDGRVVNAQGDLEGIPPTVTQEGSLSAISLTSGGTGYTSAPVVALTGGGGTGATATAIVSAGSVTGFTITNAGSGYTSAPSIALTGGGGGTGAAATAVVGSEVDFDLPNTRTWITFEGYMNSFPFSFALNDVVKSTVGIQVSGDPVFVPKVIAP</sequence>
<dbReference type="Proteomes" id="UP000240571">
    <property type="component" value="Unassembled WGS sequence"/>
</dbReference>
<dbReference type="EMBL" id="MAUE01000015">
    <property type="protein sequence ID" value="OCW28142.1"/>
    <property type="molecule type" value="Genomic_DNA"/>
</dbReference>
<evidence type="ECO:0000313" key="2">
    <source>
        <dbReference type="EMBL" id="PTC29361.1"/>
    </source>
</evidence>
<dbReference type="AlphaFoldDB" id="A0A2T4G0Z4"/>
<evidence type="ECO:0000313" key="3">
    <source>
        <dbReference type="Proteomes" id="UP000095081"/>
    </source>
</evidence>
<evidence type="ECO:0000313" key="4">
    <source>
        <dbReference type="Proteomes" id="UP000240571"/>
    </source>
</evidence>
<gene>
    <name evidence="1" type="ORF">BBG20_12590</name>
    <name evidence="2" type="ORF">C9382_12510</name>
</gene>
<comment type="caution">
    <text evidence="2">The sequence shown here is derived from an EMBL/GenBank/DDBJ whole genome shotgun (WGS) entry which is preliminary data.</text>
</comment>
<dbReference type="Gene3D" id="4.10.410.40">
    <property type="match status" value="2"/>
</dbReference>
<dbReference type="Pfam" id="PF16460">
    <property type="entry name" value="Phage_TTP_11"/>
    <property type="match status" value="1"/>
</dbReference>
<protein>
    <submittedName>
        <fullName evidence="2">Phage tail protein</fullName>
    </submittedName>
</protein>
<dbReference type="InterPro" id="IPR032495">
    <property type="entry name" value="Phage_TTP_11"/>
</dbReference>
<proteinExistence type="predicted"/>
<keyword evidence="3" id="KW-1185">Reference proteome</keyword>
<evidence type="ECO:0000313" key="1">
    <source>
        <dbReference type="EMBL" id="OCW28142.1"/>
    </source>
</evidence>
<reference evidence="2 4" key="2">
    <citation type="submission" date="2018-03" db="EMBL/GenBank/DDBJ databases">
        <title>Diversity of bacteria associated with corn roots inoculated with woodland soils in Canada, and Description of Pseudomonas aylmerense sp. nov.</title>
        <authorList>
            <person name="Tambong J.T."/>
            <person name="Xu R."/>
            <person name="Tchagang C."/>
        </authorList>
    </citation>
    <scope>NUCLEOTIDE SEQUENCE [LARGE SCALE GENOMIC DNA]</scope>
    <source>
        <strain evidence="2 4">S1E44</strain>
    </source>
</reference>
<accession>A0A2T4G0Z4</accession>
<name>A0A2T4G0Z4_9PSED</name>
<dbReference type="Proteomes" id="UP000095081">
    <property type="component" value="Unassembled WGS sequence"/>
</dbReference>
<organism evidence="2 4">
    <name type="scientific">Pseudomonas aylmerensis</name>
    <dbReference type="NCBI Taxonomy" id="1869229"/>
    <lineage>
        <taxon>Bacteria</taxon>
        <taxon>Pseudomonadati</taxon>
        <taxon>Pseudomonadota</taxon>
        <taxon>Gammaproteobacteria</taxon>
        <taxon>Pseudomonadales</taxon>
        <taxon>Pseudomonadaceae</taxon>
        <taxon>Pseudomonas</taxon>
    </lineage>
</organism>